<dbReference type="PANTHER" id="PTHR44086">
    <property type="entry name" value="THIOSULFATE SULFURTRANSFERASE RDL2, MITOCHONDRIAL-RELATED"/>
    <property type="match status" value="1"/>
</dbReference>
<dbReference type="Gene3D" id="3.40.250.10">
    <property type="entry name" value="Rhodanese-like domain"/>
    <property type="match status" value="1"/>
</dbReference>
<dbReference type="InterPro" id="IPR036873">
    <property type="entry name" value="Rhodanese-like_dom_sf"/>
</dbReference>
<dbReference type="Proteomes" id="UP000323067">
    <property type="component" value="Chromosome vi"/>
</dbReference>
<feature type="domain" description="Rhodanese" evidence="1">
    <location>
        <begin position="98"/>
        <end position="200"/>
    </location>
</feature>
<evidence type="ECO:0000259" key="1">
    <source>
        <dbReference type="PROSITE" id="PS50206"/>
    </source>
</evidence>
<dbReference type="AlphaFoldDB" id="A0A2H4SCN0"/>
<dbReference type="InterPro" id="IPR001763">
    <property type="entry name" value="Rhodanese-like_dom"/>
</dbReference>
<dbReference type="VEuPathDB" id="FungiDB:A9K55_005995"/>
<reference evidence="2 3" key="1">
    <citation type="journal article" date="2017" name="BMC Genomics">
        <title>Chromosome level assembly and secondary metabolite potential of the parasitic fungus Cordyceps militaris.</title>
        <authorList>
            <person name="Kramer G.J."/>
            <person name="Nodwell J.R."/>
        </authorList>
    </citation>
    <scope>NUCLEOTIDE SEQUENCE [LARGE SCALE GENOMIC DNA]</scope>
    <source>
        <strain evidence="2 3">ATCC 34164</strain>
    </source>
</reference>
<dbReference type="Pfam" id="PF00581">
    <property type="entry name" value="Rhodanese"/>
    <property type="match status" value="1"/>
</dbReference>
<evidence type="ECO:0000313" key="3">
    <source>
        <dbReference type="Proteomes" id="UP000323067"/>
    </source>
</evidence>
<evidence type="ECO:0000313" key="2">
    <source>
        <dbReference type="EMBL" id="ATY60875.1"/>
    </source>
</evidence>
<dbReference type="GO" id="GO:0004792">
    <property type="term" value="F:thiosulfate-cyanide sulfurtransferase activity"/>
    <property type="evidence" value="ECO:0007669"/>
    <property type="project" value="TreeGrafter"/>
</dbReference>
<dbReference type="GO" id="GO:0005739">
    <property type="term" value="C:mitochondrion"/>
    <property type="evidence" value="ECO:0007669"/>
    <property type="project" value="TreeGrafter"/>
</dbReference>
<dbReference type="SUPFAM" id="SSF52821">
    <property type="entry name" value="Rhodanese/Cell cycle control phosphatase"/>
    <property type="match status" value="1"/>
</dbReference>
<organism evidence="2 3">
    <name type="scientific">Cordyceps militaris</name>
    <name type="common">Caterpillar fungus</name>
    <name type="synonym">Clavaria militaris</name>
    <dbReference type="NCBI Taxonomy" id="73501"/>
    <lineage>
        <taxon>Eukaryota</taxon>
        <taxon>Fungi</taxon>
        <taxon>Dikarya</taxon>
        <taxon>Ascomycota</taxon>
        <taxon>Pezizomycotina</taxon>
        <taxon>Sordariomycetes</taxon>
        <taxon>Hypocreomycetidae</taxon>
        <taxon>Hypocreales</taxon>
        <taxon>Cordycipitaceae</taxon>
        <taxon>Cordyceps</taxon>
    </lineage>
</organism>
<dbReference type="OrthoDB" id="566238at2759"/>
<sequence length="205" mass="22013">MVCKTAVVSAVRSAAGIRPAAWRAASAQRCAAAIPRTLTTAAAAATARVVSVSSTAACRHREALALPAARRRYSAAAEPTPTKIWTFADIQKQLQTNEDKNVIFVDVREPVELRETGKIPGAINVPVTTAVQSFHVSEDEFEDMYGYPRPGKDKTLVFYCKAGVRAKTAAGLALHAGWTSVGEYRGSWLDWAEQNGPVEKVKGGK</sequence>
<dbReference type="PANTHER" id="PTHR44086:SF10">
    <property type="entry name" value="THIOSULFATE SULFURTRANSFERASE_RHODANESE-LIKE DOMAIN-CONTAINING PROTEIN 3"/>
    <property type="match status" value="1"/>
</dbReference>
<dbReference type="EMBL" id="CP023323">
    <property type="protein sequence ID" value="ATY60875.1"/>
    <property type="molecule type" value="Genomic_DNA"/>
</dbReference>
<dbReference type="PROSITE" id="PS50206">
    <property type="entry name" value="RHODANESE_3"/>
    <property type="match status" value="1"/>
</dbReference>
<dbReference type="CDD" id="cd01519">
    <property type="entry name" value="RHOD_HSP67B2"/>
    <property type="match status" value="1"/>
</dbReference>
<accession>A0A2H4SCN0</accession>
<name>A0A2H4SCN0_CORMI</name>
<dbReference type="SMART" id="SM00450">
    <property type="entry name" value="RHOD"/>
    <property type="match status" value="1"/>
</dbReference>
<protein>
    <submittedName>
        <fullName evidence="2">Rhodanese-like domain-containing</fullName>
    </submittedName>
</protein>
<gene>
    <name evidence="2" type="ORF">A9K55_005995</name>
</gene>
<proteinExistence type="predicted"/>